<dbReference type="EMBL" id="WJQU01000001">
    <property type="protein sequence ID" value="KAJ6649893.1"/>
    <property type="molecule type" value="Genomic_DNA"/>
</dbReference>
<dbReference type="SUPFAM" id="SSF57362">
    <property type="entry name" value="BPTI-like"/>
    <property type="match status" value="2"/>
</dbReference>
<comment type="caution">
    <text evidence="5">The sequence shown here is derived from an EMBL/GenBank/DDBJ whole genome shotgun (WGS) entry which is preliminary data.</text>
</comment>
<organism evidence="5 6">
    <name type="scientific">Pseudolycoriella hygida</name>
    <dbReference type="NCBI Taxonomy" id="35572"/>
    <lineage>
        <taxon>Eukaryota</taxon>
        <taxon>Metazoa</taxon>
        <taxon>Ecdysozoa</taxon>
        <taxon>Arthropoda</taxon>
        <taxon>Hexapoda</taxon>
        <taxon>Insecta</taxon>
        <taxon>Pterygota</taxon>
        <taxon>Neoptera</taxon>
        <taxon>Endopterygota</taxon>
        <taxon>Diptera</taxon>
        <taxon>Nematocera</taxon>
        <taxon>Sciaroidea</taxon>
        <taxon>Sciaridae</taxon>
        <taxon>Pseudolycoriella</taxon>
    </lineage>
</organism>
<protein>
    <submittedName>
        <fullName evidence="5">Kunitz-type serine protease inhibitor bitisilin-3</fullName>
    </submittedName>
</protein>
<proteinExistence type="predicted"/>
<dbReference type="PANTHER" id="PTHR10083">
    <property type="entry name" value="KUNITZ-TYPE PROTEASE INHIBITOR-RELATED"/>
    <property type="match status" value="1"/>
</dbReference>
<dbReference type="GO" id="GO:0005615">
    <property type="term" value="C:extracellular space"/>
    <property type="evidence" value="ECO:0007669"/>
    <property type="project" value="TreeGrafter"/>
</dbReference>
<evidence type="ECO:0000256" key="2">
    <source>
        <dbReference type="ARBA" id="ARBA00022900"/>
    </source>
</evidence>
<dbReference type="PRINTS" id="PR00759">
    <property type="entry name" value="BASICPTASE"/>
</dbReference>
<keyword evidence="6" id="KW-1185">Reference proteome</keyword>
<dbReference type="InterPro" id="IPR020901">
    <property type="entry name" value="Prtase_inh_Kunz-CS"/>
</dbReference>
<evidence type="ECO:0000256" key="3">
    <source>
        <dbReference type="ARBA" id="ARBA00023157"/>
    </source>
</evidence>
<dbReference type="InterPro" id="IPR050098">
    <property type="entry name" value="TFPI/VKTCI-like"/>
</dbReference>
<name>A0A9Q0NGQ3_9DIPT</name>
<dbReference type="Pfam" id="PF00014">
    <property type="entry name" value="Kunitz_BPTI"/>
    <property type="match status" value="2"/>
</dbReference>
<keyword evidence="3" id="KW-1015">Disulfide bond</keyword>
<sequence length="170" mass="19379">MILQFELLESQTKMKSFYLIFVVLCLVSLVISKPTVPFFEICPLPADSGSCYASFDRYYFDAAKNECLLFTYGGCEGNANNFETTDTIKCHTQIFYRQVIWLGLKTLLSYEVCSLPPDSGFCDAIIDRYYFNAAKNECLLFIYGGCGGNANNFKTIRECEKLKLFCAERH</sequence>
<evidence type="ECO:0000313" key="6">
    <source>
        <dbReference type="Proteomes" id="UP001151699"/>
    </source>
</evidence>
<feature type="domain" description="BPTI/Kunitz inhibitor" evidence="4">
    <location>
        <begin position="113"/>
        <end position="163"/>
    </location>
</feature>
<keyword evidence="1" id="KW-0646">Protease inhibitor</keyword>
<dbReference type="AlphaFoldDB" id="A0A9Q0NGQ3"/>
<dbReference type="PROSITE" id="PS50279">
    <property type="entry name" value="BPTI_KUNITZ_2"/>
    <property type="match status" value="2"/>
</dbReference>
<dbReference type="Proteomes" id="UP001151699">
    <property type="component" value="Chromosome A"/>
</dbReference>
<dbReference type="InterPro" id="IPR036880">
    <property type="entry name" value="Kunitz_BPTI_sf"/>
</dbReference>
<accession>A0A9Q0NGQ3</accession>
<gene>
    <name evidence="5" type="primary">VKT3</name>
    <name evidence="5" type="ORF">Bhyg_05134</name>
</gene>
<dbReference type="CDD" id="cd00109">
    <property type="entry name" value="Kunitz-type"/>
    <property type="match status" value="1"/>
</dbReference>
<dbReference type="OrthoDB" id="4473401at2759"/>
<dbReference type="PANTHER" id="PTHR10083:SF374">
    <property type="entry name" value="BPTI_KUNITZ INHIBITOR DOMAIN-CONTAINING PROTEIN"/>
    <property type="match status" value="1"/>
</dbReference>
<feature type="domain" description="BPTI/Kunitz inhibitor" evidence="4">
    <location>
        <begin position="42"/>
        <end position="86"/>
    </location>
</feature>
<dbReference type="Gene3D" id="4.10.410.10">
    <property type="entry name" value="Pancreatic trypsin inhibitor Kunitz domain"/>
    <property type="match status" value="2"/>
</dbReference>
<reference evidence="5" key="1">
    <citation type="submission" date="2022-07" db="EMBL/GenBank/DDBJ databases">
        <authorList>
            <person name="Trinca V."/>
            <person name="Uliana J.V.C."/>
            <person name="Torres T.T."/>
            <person name="Ward R.J."/>
            <person name="Monesi N."/>
        </authorList>
    </citation>
    <scope>NUCLEOTIDE SEQUENCE</scope>
    <source>
        <strain evidence="5">HSMRA1968</strain>
        <tissue evidence="5">Whole embryos</tissue>
    </source>
</reference>
<evidence type="ECO:0000256" key="1">
    <source>
        <dbReference type="ARBA" id="ARBA00022690"/>
    </source>
</evidence>
<evidence type="ECO:0000313" key="5">
    <source>
        <dbReference type="EMBL" id="KAJ6649893.1"/>
    </source>
</evidence>
<dbReference type="PROSITE" id="PS00280">
    <property type="entry name" value="BPTI_KUNITZ_1"/>
    <property type="match status" value="1"/>
</dbReference>
<dbReference type="SMART" id="SM00131">
    <property type="entry name" value="KU"/>
    <property type="match status" value="2"/>
</dbReference>
<dbReference type="InterPro" id="IPR002223">
    <property type="entry name" value="Kunitz_BPTI"/>
</dbReference>
<keyword evidence="2" id="KW-0722">Serine protease inhibitor</keyword>
<dbReference type="GO" id="GO:0004867">
    <property type="term" value="F:serine-type endopeptidase inhibitor activity"/>
    <property type="evidence" value="ECO:0007669"/>
    <property type="project" value="UniProtKB-KW"/>
</dbReference>
<evidence type="ECO:0000259" key="4">
    <source>
        <dbReference type="PROSITE" id="PS50279"/>
    </source>
</evidence>